<reference evidence="1 2" key="1">
    <citation type="submission" date="2013-10" db="EMBL/GenBank/DDBJ databases">
        <title>Draft genomes and the virulence plasmids of Sd1617 vaccine constructs: WRSd3 and WRSd5.</title>
        <authorList>
            <person name="Aksomboon Vongsawan A."/>
            <person name="Venkatesan M.M."/>
            <person name="Vaisvil B."/>
            <person name="Emel G."/>
            <person name="Kepatral V."/>
            <person name="Sethabutr O."/>
            <person name="Serichantalergs O."/>
            <person name="Mason C."/>
        </authorList>
    </citation>
    <scope>NUCLEOTIDE SEQUENCE [LARGE SCALE GENOMIC DNA]</scope>
    <source>
        <strain evidence="1 2">WRSd3</strain>
    </source>
</reference>
<organism evidence="1 2">
    <name type="scientific">Shigella dysenteriae WRSd3</name>
    <dbReference type="NCBI Taxonomy" id="1401327"/>
    <lineage>
        <taxon>Bacteria</taxon>
        <taxon>Pseudomonadati</taxon>
        <taxon>Pseudomonadota</taxon>
        <taxon>Gammaproteobacteria</taxon>
        <taxon>Enterobacterales</taxon>
        <taxon>Enterobacteriaceae</taxon>
        <taxon>Shigella</taxon>
    </lineage>
</organism>
<comment type="caution">
    <text evidence="1">The sequence shown here is derived from an EMBL/GenBank/DDBJ whole genome shotgun (WGS) entry which is preliminary data.</text>
</comment>
<name>A0A090NLL2_SHIDY</name>
<proteinExistence type="predicted"/>
<evidence type="ECO:0000313" key="1">
    <source>
        <dbReference type="EMBL" id="ESU81219.1"/>
    </source>
</evidence>
<protein>
    <submittedName>
        <fullName evidence="1">Uncharacterized protein</fullName>
    </submittedName>
</protein>
<accession>A0A090NLL2</accession>
<dbReference type="AlphaFoldDB" id="A0A090NLL2"/>
<sequence length="40" mass="4834">MSNTLNHTSSRQIVRHYTHRQKRCKHLMQYFVSANGLFEL</sequence>
<gene>
    <name evidence="1" type="ORF">WRSd3_00879</name>
</gene>
<evidence type="ECO:0000313" key="2">
    <source>
        <dbReference type="Proteomes" id="UP000017944"/>
    </source>
</evidence>
<dbReference type="Proteomes" id="UP000017944">
    <property type="component" value="Unassembled WGS sequence"/>
</dbReference>
<dbReference type="EMBL" id="AXUT01000070">
    <property type="protein sequence ID" value="ESU81219.1"/>
    <property type="molecule type" value="Genomic_DNA"/>
</dbReference>